<feature type="coiled-coil region" evidence="1">
    <location>
        <begin position="153"/>
        <end position="187"/>
    </location>
</feature>
<keyword evidence="4" id="KW-1185">Reference proteome</keyword>
<accession>A0A8H5BGD1</accession>
<comment type="caution">
    <text evidence="3">The sequence shown here is derived from an EMBL/GenBank/DDBJ whole genome shotgun (WGS) entry which is preliminary data.</text>
</comment>
<protein>
    <submittedName>
        <fullName evidence="3">Uncharacterized protein</fullName>
    </submittedName>
</protein>
<feature type="region of interest" description="Disordered" evidence="2">
    <location>
        <begin position="398"/>
        <end position="418"/>
    </location>
</feature>
<proteinExistence type="predicted"/>
<organism evidence="3 4">
    <name type="scientific">Psilocybe cf. subviscida</name>
    <dbReference type="NCBI Taxonomy" id="2480587"/>
    <lineage>
        <taxon>Eukaryota</taxon>
        <taxon>Fungi</taxon>
        <taxon>Dikarya</taxon>
        <taxon>Basidiomycota</taxon>
        <taxon>Agaricomycotina</taxon>
        <taxon>Agaricomycetes</taxon>
        <taxon>Agaricomycetidae</taxon>
        <taxon>Agaricales</taxon>
        <taxon>Agaricineae</taxon>
        <taxon>Strophariaceae</taxon>
        <taxon>Psilocybe</taxon>
    </lineage>
</organism>
<gene>
    <name evidence="3" type="ORF">D9619_000064</name>
</gene>
<sequence>MTSFTVIKSMHRQSIYKFKPVVSSASTLDSNYRRHTPYMQSIESNPELASEILSLLTKELKSAKLRIERLENSSIVKSEYQVQGYDNEIGNWKERALEAEQSLLALSEAYDIQVEEMNVLRASTNNSQEAQDIGRAEDIVSLTAALEKQRAKYKDERLARKELSALNDSLKEEIAELQHRTATLMKDVADTELSRTGAIESYLSSFPHVTSRPPNNELLPVCQRSVNLEAFLALDPTLRTMLGEFLFLPGRLIWCGECANHAFGVSPSFVYHLGSERRWERNDTFPRLWGKKMHLFYTNDGLVYYAGFYEGLNIQSRGSENIRGLPYRVSVSATAEAAILGIKDGIDYGMKRHAETLLRDKVLTVDVLGLRCIAFDNKLYETLHKRFVAVMPARNPKLSRESEKAHNANGHVHKRRKM</sequence>
<dbReference type="OrthoDB" id="3060478at2759"/>
<evidence type="ECO:0000313" key="3">
    <source>
        <dbReference type="EMBL" id="KAF5322770.1"/>
    </source>
</evidence>
<evidence type="ECO:0000256" key="2">
    <source>
        <dbReference type="SAM" id="MobiDB-lite"/>
    </source>
</evidence>
<dbReference type="AlphaFoldDB" id="A0A8H5BGD1"/>
<evidence type="ECO:0000313" key="4">
    <source>
        <dbReference type="Proteomes" id="UP000567179"/>
    </source>
</evidence>
<dbReference type="EMBL" id="JAACJJ010000028">
    <property type="protein sequence ID" value="KAF5322770.1"/>
    <property type="molecule type" value="Genomic_DNA"/>
</dbReference>
<evidence type="ECO:0000256" key="1">
    <source>
        <dbReference type="SAM" id="Coils"/>
    </source>
</evidence>
<name>A0A8H5BGD1_9AGAR</name>
<keyword evidence="1" id="KW-0175">Coiled coil</keyword>
<reference evidence="3 4" key="1">
    <citation type="journal article" date="2020" name="ISME J.">
        <title>Uncovering the hidden diversity of litter-decomposition mechanisms in mushroom-forming fungi.</title>
        <authorList>
            <person name="Floudas D."/>
            <person name="Bentzer J."/>
            <person name="Ahren D."/>
            <person name="Johansson T."/>
            <person name="Persson P."/>
            <person name="Tunlid A."/>
        </authorList>
    </citation>
    <scope>NUCLEOTIDE SEQUENCE [LARGE SCALE GENOMIC DNA]</scope>
    <source>
        <strain evidence="3 4">CBS 101986</strain>
    </source>
</reference>
<dbReference type="Proteomes" id="UP000567179">
    <property type="component" value="Unassembled WGS sequence"/>
</dbReference>